<protein>
    <submittedName>
        <fullName evidence="1">Uncharacterized protein</fullName>
    </submittedName>
</protein>
<accession>C9YCY2</accession>
<organism evidence="1">
    <name type="scientific">Curvibacter symbiont subsp. Hydra magnipapillata</name>
    <dbReference type="NCBI Taxonomy" id="667019"/>
    <lineage>
        <taxon>Bacteria</taxon>
        <taxon>Pseudomonadati</taxon>
        <taxon>Pseudomonadota</taxon>
        <taxon>Betaproteobacteria</taxon>
        <taxon>Burkholderiales</taxon>
        <taxon>Comamonadaceae</taxon>
        <taxon>Curvibacter</taxon>
    </lineage>
</organism>
<dbReference type="AlphaFoldDB" id="C9YCY2"/>
<dbReference type="EMBL" id="FN543105">
    <property type="protein sequence ID" value="CBA30848.1"/>
    <property type="molecule type" value="Genomic_DNA"/>
</dbReference>
<name>C9YCY2_CURXX</name>
<evidence type="ECO:0000313" key="1">
    <source>
        <dbReference type="EMBL" id="CBA30848.1"/>
    </source>
</evidence>
<gene>
    <name evidence="1" type="ORF">Csp_C25610</name>
</gene>
<sequence length="49" mass="5663">MNYIHTQIKVNTFITPEYKRLFLTRVRLRTDALLAPAYCGKHAAPVACR</sequence>
<proteinExistence type="predicted"/>
<reference evidence="1" key="1">
    <citation type="journal article" date="2010" name="Nature">
        <title>The Dynamic genome of Hydra.</title>
        <authorList>
            <person name="Chapman J.A."/>
            <person name="Kirkness E.F."/>
            <person name="Simakov O."/>
            <person name="Hampson S.E."/>
            <person name="Mitros T."/>
            <person name="Weinmaier T."/>
            <person name="Rattei T."/>
            <person name="Balasubramanian P.G."/>
            <person name="Borman J."/>
            <person name="Busam D."/>
            <person name="Disbennett K."/>
            <person name="Pfannkoch C."/>
            <person name="Sumin N."/>
            <person name="Sutton G."/>
            <person name="Viswanathan L."/>
            <person name="Walenz B."/>
            <person name="Goodstein D.M."/>
            <person name="Hellsten U."/>
            <person name="Kawashima T."/>
            <person name="Prochnik S.E."/>
            <person name="Putnam N.H."/>
            <person name="Shu S."/>
            <person name="Blumberg B."/>
            <person name="Dana C.E."/>
            <person name="Gee L."/>
            <person name="Kibler D.F."/>
            <person name="Law L."/>
            <person name="Lindgens D."/>
            <person name="Martinez D.E."/>
            <person name="Peng J."/>
            <person name="Wigge P.A."/>
            <person name="Bertulat B."/>
            <person name="Guder C."/>
            <person name="Nakamura Y."/>
            <person name="Ozbek S."/>
            <person name="Watanabe H."/>
            <person name="Khalturin K."/>
            <person name="Hemmrich G."/>
            <person name="Franke A."/>
            <person name="Augustin R."/>
            <person name="Fraune S."/>
            <person name="Hayakawa E."/>
            <person name="Hayakawa S."/>
            <person name="Hirose M."/>
            <person name="Hwang J."/>
            <person name="Ikeo K."/>
            <person name="Nishimiya-Fujisawa C."/>
            <person name="Ogura A."/>
            <person name="Takahashi T."/>
            <person name="Steinmetz P.R."/>
            <person name="Zhang X."/>
            <person name="Aufschnaiter R."/>
            <person name="Eder M.K."/>
            <person name="Gorny A.K."/>
            <person name="Salvenmoser W."/>
            <person name="Heimberg A.M."/>
            <person name="Wheeler B.M."/>
            <person name="Peterson K.J."/>
            <person name="Boettger A."/>
            <person name="Tischler P."/>
            <person name="Wolf A."/>
            <person name="Gojobori T."/>
            <person name="Remington K.A."/>
            <person name="Strausberg R.L."/>
            <person name="Venter J."/>
            <person name="Technau U."/>
            <person name="Hobmayer B."/>
            <person name="Bosch T.C."/>
            <person name="Holstein T.W."/>
            <person name="Fujisawa T."/>
            <person name="Bode H.R."/>
            <person name="David C.N."/>
            <person name="Rokhsar D.S."/>
            <person name="Steele R.E."/>
        </authorList>
    </citation>
    <scope>NUCLEOTIDE SEQUENCE</scope>
</reference>